<proteinExistence type="predicted"/>
<organism evidence="1 2">
    <name type="scientific">Prorocentrum cordatum</name>
    <dbReference type="NCBI Taxonomy" id="2364126"/>
    <lineage>
        <taxon>Eukaryota</taxon>
        <taxon>Sar</taxon>
        <taxon>Alveolata</taxon>
        <taxon>Dinophyceae</taxon>
        <taxon>Prorocentrales</taxon>
        <taxon>Prorocentraceae</taxon>
        <taxon>Prorocentrum</taxon>
    </lineage>
</organism>
<evidence type="ECO:0000313" key="2">
    <source>
        <dbReference type="Proteomes" id="UP001189429"/>
    </source>
</evidence>
<comment type="caution">
    <text evidence="1">The sequence shown here is derived from an EMBL/GenBank/DDBJ whole genome shotgun (WGS) entry which is preliminary data.</text>
</comment>
<keyword evidence="2" id="KW-1185">Reference proteome</keyword>
<gene>
    <name evidence="1" type="ORF">PCOR1329_LOCUS54054</name>
</gene>
<reference evidence="1" key="1">
    <citation type="submission" date="2023-10" db="EMBL/GenBank/DDBJ databases">
        <authorList>
            <person name="Chen Y."/>
            <person name="Shah S."/>
            <person name="Dougan E. K."/>
            <person name="Thang M."/>
            <person name="Chan C."/>
        </authorList>
    </citation>
    <scope>NUCLEOTIDE SEQUENCE [LARGE SCALE GENOMIC DNA]</scope>
</reference>
<evidence type="ECO:0000313" key="1">
    <source>
        <dbReference type="EMBL" id="CAK0867024.1"/>
    </source>
</evidence>
<sequence length="321" mass="34950">VTREEPKEEMGLFFVQRKRDKLRLIADARAASTHFAEPEYAKLASPGSLAAIEHHESGAVGFSAGDVEVCFYQYELPEWLRGYFALSSVKGQCLSVACAGVSDAKALYIDNFAVASVDGARAEGAARVMQEALAERCVVSAVEVCSRGAAELLGCELDRLSGRWRVRPERFWRLMGSLDYLLDAEGLEVTGRELERILGRTVAACVLRRESLAMLSARCTFAETSVQKRQPLAASVRAELDWARSLLPRVVGDAREKWSPTVAVCDASPWGCGVVEAEWALADVVARGRLSERARFGGPLAAAGAPRDRALEAEIVRARSC</sequence>
<dbReference type="EMBL" id="CAUYUJ010016601">
    <property type="protein sequence ID" value="CAK0867024.1"/>
    <property type="molecule type" value="Genomic_DNA"/>
</dbReference>
<feature type="non-terminal residue" evidence="1">
    <location>
        <position position="321"/>
    </location>
</feature>
<accession>A0ABN9V580</accession>
<protein>
    <recommendedName>
        <fullName evidence="3">DNA-directed DNA polymerase</fullName>
    </recommendedName>
</protein>
<evidence type="ECO:0008006" key="3">
    <source>
        <dbReference type="Google" id="ProtNLM"/>
    </source>
</evidence>
<feature type="non-terminal residue" evidence="1">
    <location>
        <position position="1"/>
    </location>
</feature>
<dbReference type="Proteomes" id="UP001189429">
    <property type="component" value="Unassembled WGS sequence"/>
</dbReference>
<name>A0ABN9V580_9DINO</name>